<dbReference type="AlphaFoldDB" id="A0A5K1JUL3"/>
<dbReference type="Pfam" id="PF12569">
    <property type="entry name" value="NatA_aux_su"/>
    <property type="match status" value="1"/>
</dbReference>
<reference evidence="2" key="1">
    <citation type="submission" date="2019-10" db="EMBL/GenBank/DDBJ databases">
        <authorList>
            <person name="Nor Muhammad N."/>
        </authorList>
    </citation>
    <scope>NUCLEOTIDE SEQUENCE</scope>
</reference>
<evidence type="ECO:0000313" key="2">
    <source>
        <dbReference type="EMBL" id="VWO95776.1"/>
    </source>
</evidence>
<protein>
    <submittedName>
        <fullName evidence="2">RTX-toxin</fullName>
    </submittedName>
</protein>
<name>A0A5K1JUL3_9APHY</name>
<sequence>MNLFAHAANPNATNEDKGLDVSPPKDEDPDGTKLLQGPDLLERAAKVLKPLITMAKDNVDAWFAIYDVAIRRSALPGLRMFSSIAVSDALLTDAEKYLQAVQALNHAHALNADSPELHIRVVDLKRRSCFDIGLSLSEKPSEDTSSAASSAILKLLPDEVSMEVFNSQYLQRHSSRADAILAAAKVSRTLGAPREEVEASLFNALNADVELKLETALAIVAFLSEIQSPREEEFRTACRGKFELSTLFLTPADLVAARKAVVQKDPVAEAVEDKAEVIS</sequence>
<dbReference type="Gene3D" id="1.25.40.1010">
    <property type="match status" value="1"/>
</dbReference>
<dbReference type="EMBL" id="LR725096">
    <property type="protein sequence ID" value="VWO95776.1"/>
    <property type="molecule type" value="Genomic_DNA"/>
</dbReference>
<accession>A0A5K1JUL3</accession>
<evidence type="ECO:0000256" key="1">
    <source>
        <dbReference type="SAM" id="MobiDB-lite"/>
    </source>
</evidence>
<organism evidence="2">
    <name type="scientific">Ganoderma boninense</name>
    <dbReference type="NCBI Taxonomy" id="34458"/>
    <lineage>
        <taxon>Eukaryota</taxon>
        <taxon>Fungi</taxon>
        <taxon>Dikarya</taxon>
        <taxon>Basidiomycota</taxon>
        <taxon>Agaricomycotina</taxon>
        <taxon>Agaricomycetes</taxon>
        <taxon>Polyporales</taxon>
        <taxon>Polyporaceae</taxon>
        <taxon>Ganoderma</taxon>
    </lineage>
</organism>
<gene>
    <name evidence="2" type="primary">F1CLH1</name>
</gene>
<feature type="region of interest" description="Disordered" evidence="1">
    <location>
        <begin position="1"/>
        <end position="35"/>
    </location>
</feature>
<proteinExistence type="predicted"/>
<feature type="compositionally biased region" description="Basic and acidic residues" evidence="1">
    <location>
        <begin position="14"/>
        <end position="26"/>
    </location>
</feature>
<dbReference type="InterPro" id="IPR021183">
    <property type="entry name" value="NatA_aux_su"/>
</dbReference>